<evidence type="ECO:0000256" key="8">
    <source>
        <dbReference type="ARBA" id="ARBA00022679"/>
    </source>
</evidence>
<gene>
    <name evidence="25" type="ORF">EA58_20370</name>
</gene>
<dbReference type="CDD" id="cd14264">
    <property type="entry name" value="DAGK_IM"/>
    <property type="match status" value="1"/>
</dbReference>
<feature type="binding site" evidence="22">
    <location>
        <position position="77"/>
    </location>
    <ligand>
        <name>ATP</name>
        <dbReference type="ChEBI" id="CHEBI:30616"/>
    </ligand>
</feature>
<dbReference type="Gene3D" id="1.10.287.3610">
    <property type="match status" value="1"/>
</dbReference>
<evidence type="ECO:0000313" key="25">
    <source>
        <dbReference type="EMBL" id="KDM89810.1"/>
    </source>
</evidence>
<keyword evidence="7 24" id="KW-0997">Cell inner membrane</keyword>
<evidence type="ECO:0000256" key="20">
    <source>
        <dbReference type="PIRSR" id="PIRSR600829-1"/>
    </source>
</evidence>
<dbReference type="GO" id="GO:0046872">
    <property type="term" value="F:metal ion binding"/>
    <property type="evidence" value="ECO:0007669"/>
    <property type="project" value="UniProtKB-KW"/>
</dbReference>
<keyword evidence="14 23" id="KW-0460">Magnesium</keyword>
<feature type="binding site" evidence="22">
    <location>
        <position position="10"/>
    </location>
    <ligand>
        <name>ATP</name>
        <dbReference type="ChEBI" id="CHEBI:30616"/>
    </ligand>
</feature>
<keyword evidence="16 24" id="KW-0443">Lipid metabolism</keyword>
<keyword evidence="17 24" id="KW-0472">Membrane</keyword>
<dbReference type="GO" id="GO:0006654">
    <property type="term" value="P:phosphatidic acid biosynthetic process"/>
    <property type="evidence" value="ECO:0007669"/>
    <property type="project" value="InterPro"/>
</dbReference>
<evidence type="ECO:0000256" key="1">
    <source>
        <dbReference type="ARBA" id="ARBA00004429"/>
    </source>
</evidence>
<comment type="function">
    <text evidence="24">Catalyzes the ATP-dependent phosphorylation of sn-l,2-diacylglycerol (DAG) to phosphatidic acid. Involved in the recycling of diacylglycerol produced as a by-product during membrane-derived oligosaccharide (MDO) biosynthesis.</text>
</comment>
<name>A0A066RH91_9GAMM</name>
<dbReference type="Pfam" id="PF01219">
    <property type="entry name" value="DAGK_prokar"/>
    <property type="match status" value="1"/>
</dbReference>
<comment type="cofactor">
    <cofactor evidence="23">
        <name>Mg(2+)</name>
        <dbReference type="ChEBI" id="CHEBI:18420"/>
    </cofactor>
    <text evidence="23">Mn(2+), Zn(2+), Cd(2+) and Co(2+) support activity to lesser extents.</text>
</comment>
<evidence type="ECO:0000256" key="6">
    <source>
        <dbReference type="ARBA" id="ARBA00022516"/>
    </source>
</evidence>
<keyword evidence="9 24" id="KW-0812">Transmembrane</keyword>
<evidence type="ECO:0000256" key="11">
    <source>
        <dbReference type="ARBA" id="ARBA00022741"/>
    </source>
</evidence>
<feature type="binding site" evidence="22">
    <location>
        <position position="29"/>
    </location>
    <ligand>
        <name>ATP</name>
        <dbReference type="ChEBI" id="CHEBI:30616"/>
    </ligand>
</feature>
<evidence type="ECO:0000256" key="4">
    <source>
        <dbReference type="ARBA" id="ARBA00017575"/>
    </source>
</evidence>
<dbReference type="InterPro" id="IPR036945">
    <property type="entry name" value="DAGK_sf"/>
</dbReference>
<comment type="catalytic activity">
    <reaction evidence="24">
        <text>a 1,2-diacyl-sn-glycerol + ATP = a 1,2-diacyl-sn-glycero-3-phosphate + ADP + H(+)</text>
        <dbReference type="Rhea" id="RHEA:10272"/>
        <dbReference type="ChEBI" id="CHEBI:15378"/>
        <dbReference type="ChEBI" id="CHEBI:17815"/>
        <dbReference type="ChEBI" id="CHEBI:30616"/>
        <dbReference type="ChEBI" id="CHEBI:58608"/>
        <dbReference type="ChEBI" id="CHEBI:456216"/>
        <dbReference type="EC" id="2.7.1.107"/>
    </reaction>
</comment>
<dbReference type="OrthoDB" id="9796011at2"/>
<keyword evidence="13 22" id="KW-0067">ATP-binding</keyword>
<dbReference type="InterPro" id="IPR000829">
    <property type="entry name" value="DAGK"/>
</dbReference>
<evidence type="ECO:0000256" key="23">
    <source>
        <dbReference type="PIRSR" id="PIRSR600829-4"/>
    </source>
</evidence>
<keyword evidence="6" id="KW-0444">Lipid biosynthesis</keyword>
<dbReference type="GO" id="GO:0005524">
    <property type="term" value="F:ATP binding"/>
    <property type="evidence" value="ECO:0007669"/>
    <property type="project" value="UniProtKB-KW"/>
</dbReference>
<evidence type="ECO:0000256" key="19">
    <source>
        <dbReference type="ARBA" id="ARBA00023264"/>
    </source>
</evidence>
<keyword evidence="5" id="KW-1003">Cell membrane</keyword>
<feature type="binding site" evidence="23">
    <location>
        <position position="77"/>
    </location>
    <ligand>
        <name>a divalent metal cation</name>
        <dbReference type="ChEBI" id="CHEBI:60240"/>
    </ligand>
</feature>
<evidence type="ECO:0000256" key="7">
    <source>
        <dbReference type="ARBA" id="ARBA00022519"/>
    </source>
</evidence>
<keyword evidence="18" id="KW-0594">Phospholipid biosynthesis</keyword>
<comment type="subcellular location">
    <subcellularLocation>
        <location evidence="1 24">Cell inner membrane</location>
        <topology evidence="1 24">Multi-pass membrane protein</topology>
    </subcellularLocation>
</comment>
<accession>A0A066RH91</accession>
<dbReference type="AlphaFoldDB" id="A0A066RH91"/>
<evidence type="ECO:0000256" key="13">
    <source>
        <dbReference type="ARBA" id="ARBA00022840"/>
    </source>
</evidence>
<feature type="binding site" evidence="21">
    <location>
        <position position="99"/>
    </location>
    <ligand>
        <name>substrate</name>
    </ligand>
</feature>
<feature type="transmembrane region" description="Helical" evidence="24">
    <location>
        <begin position="59"/>
        <end position="80"/>
    </location>
</feature>
<dbReference type="RefSeq" id="WP_036756821.1">
    <property type="nucleotide sequence ID" value="NZ_JAGSGC010000022.1"/>
</dbReference>
<dbReference type="PANTHER" id="PTHR34299">
    <property type="entry name" value="DIACYLGLYCEROL KINASE"/>
    <property type="match status" value="1"/>
</dbReference>
<evidence type="ECO:0000256" key="18">
    <source>
        <dbReference type="ARBA" id="ARBA00023209"/>
    </source>
</evidence>
<protein>
    <recommendedName>
        <fullName evidence="4 24">Diacylglycerol kinase</fullName>
        <ecNumber evidence="3 24">2.7.1.107</ecNumber>
    </recommendedName>
</protein>
<evidence type="ECO:0000256" key="16">
    <source>
        <dbReference type="ARBA" id="ARBA00023098"/>
    </source>
</evidence>
<comment type="similarity">
    <text evidence="2 24">Belongs to the bacterial diacylglycerol kinase family.</text>
</comment>
<feature type="binding site" evidence="21">
    <location>
        <position position="70"/>
    </location>
    <ligand>
        <name>substrate</name>
    </ligand>
</feature>
<reference evidence="25 26" key="1">
    <citation type="submission" date="2014-04" db="EMBL/GenBank/DDBJ databases">
        <title>Draft genome sequence of Photobacterium halotolerans S2753: a solonamide, ngercheumicin and holomycin producer.</title>
        <authorList>
            <person name="Machado H.R."/>
            <person name="Gram L."/>
        </authorList>
    </citation>
    <scope>NUCLEOTIDE SEQUENCE [LARGE SCALE GENOMIC DNA]</scope>
    <source>
        <strain evidence="25 26">S2753</strain>
    </source>
</reference>
<evidence type="ECO:0000256" key="3">
    <source>
        <dbReference type="ARBA" id="ARBA00012133"/>
    </source>
</evidence>
<feature type="transmembrane region" description="Helical" evidence="24">
    <location>
        <begin position="100"/>
        <end position="121"/>
    </location>
</feature>
<keyword evidence="8 24" id="KW-0808">Transferase</keyword>
<keyword evidence="19 24" id="KW-1208">Phospholipid metabolism</keyword>
<evidence type="ECO:0000256" key="10">
    <source>
        <dbReference type="ARBA" id="ARBA00022723"/>
    </source>
</evidence>
<keyword evidence="15 24" id="KW-1133">Transmembrane helix</keyword>
<dbReference type="EC" id="2.7.1.107" evidence="3 24"/>
<proteinExistence type="inferred from homology"/>
<comment type="caution">
    <text evidence="25">The sequence shown here is derived from an EMBL/GenBank/DDBJ whole genome shotgun (WGS) entry which is preliminary data.</text>
</comment>
<feature type="active site" description="Proton acceptor" evidence="20">
    <location>
        <position position="70"/>
    </location>
</feature>
<evidence type="ECO:0000256" key="5">
    <source>
        <dbReference type="ARBA" id="ARBA00022475"/>
    </source>
</evidence>
<dbReference type="EMBL" id="JMIB01000043">
    <property type="protein sequence ID" value="KDM89810.1"/>
    <property type="molecule type" value="Genomic_DNA"/>
</dbReference>
<evidence type="ECO:0000313" key="26">
    <source>
        <dbReference type="Proteomes" id="UP000027192"/>
    </source>
</evidence>
<organism evidence="25 26">
    <name type="scientific">Photobacterium galatheae</name>
    <dbReference type="NCBI Taxonomy" id="1654360"/>
    <lineage>
        <taxon>Bacteria</taxon>
        <taxon>Pseudomonadati</taxon>
        <taxon>Pseudomonadota</taxon>
        <taxon>Gammaproteobacteria</taxon>
        <taxon>Vibrionales</taxon>
        <taxon>Vibrionaceae</taxon>
        <taxon>Photobacterium</taxon>
    </lineage>
</organism>
<evidence type="ECO:0000256" key="17">
    <source>
        <dbReference type="ARBA" id="ARBA00023136"/>
    </source>
</evidence>
<feature type="binding site" evidence="22">
    <location>
        <position position="17"/>
    </location>
    <ligand>
        <name>ATP</name>
        <dbReference type="ChEBI" id="CHEBI:30616"/>
    </ligand>
</feature>
<sequence length="122" mass="13252">MKPGNTGVVRIVKATGYSMQGLKAAWQNEAAIRQEICLLVLLTAISFFLPVSFVEHILLIASLFLVVIVELLNSALEAVVDRIGSEIHELSGRAKDIGSAAVFVSLLLAGGIWLAILFKLYW</sequence>
<dbReference type="GO" id="GO:0005886">
    <property type="term" value="C:plasma membrane"/>
    <property type="evidence" value="ECO:0007669"/>
    <property type="project" value="UniProtKB-SubCell"/>
</dbReference>
<dbReference type="GO" id="GO:0004143">
    <property type="term" value="F:ATP-dependent diacylglycerol kinase activity"/>
    <property type="evidence" value="ECO:0007669"/>
    <property type="project" value="UniProtKB-EC"/>
</dbReference>
<feature type="transmembrane region" description="Helical" evidence="24">
    <location>
        <begin position="36"/>
        <end position="53"/>
    </location>
</feature>
<keyword evidence="26" id="KW-1185">Reference proteome</keyword>
<dbReference type="InterPro" id="IPR033718">
    <property type="entry name" value="DAGK_prok"/>
</dbReference>
<evidence type="ECO:0000256" key="14">
    <source>
        <dbReference type="ARBA" id="ARBA00022842"/>
    </source>
</evidence>
<dbReference type="PANTHER" id="PTHR34299:SF1">
    <property type="entry name" value="DIACYLGLYCEROL KINASE"/>
    <property type="match status" value="1"/>
</dbReference>
<feature type="binding site" evidence="23">
    <location>
        <position position="29"/>
    </location>
    <ligand>
        <name>a divalent metal cation</name>
        <dbReference type="ChEBI" id="CHEBI:60240"/>
    </ligand>
</feature>
<keyword evidence="10 23" id="KW-0479">Metal-binding</keyword>
<evidence type="ECO:0000256" key="21">
    <source>
        <dbReference type="PIRSR" id="PIRSR600829-2"/>
    </source>
</evidence>
<evidence type="ECO:0000256" key="9">
    <source>
        <dbReference type="ARBA" id="ARBA00022692"/>
    </source>
</evidence>
<feature type="binding site" evidence="21">
    <location>
        <begin position="31"/>
        <end position="35"/>
    </location>
    <ligand>
        <name>substrate</name>
    </ligand>
</feature>
<keyword evidence="12 24" id="KW-0418">Kinase</keyword>
<evidence type="ECO:0000256" key="2">
    <source>
        <dbReference type="ARBA" id="ARBA00005967"/>
    </source>
</evidence>
<keyword evidence="11 22" id="KW-0547">Nucleotide-binding</keyword>
<dbReference type="Proteomes" id="UP000027192">
    <property type="component" value="Unassembled WGS sequence"/>
</dbReference>
<evidence type="ECO:0000256" key="12">
    <source>
        <dbReference type="ARBA" id="ARBA00022777"/>
    </source>
</evidence>
<evidence type="ECO:0000256" key="24">
    <source>
        <dbReference type="RuleBase" id="RU363065"/>
    </source>
</evidence>
<feature type="binding site" evidence="22">
    <location>
        <begin position="86"/>
        <end position="88"/>
    </location>
    <ligand>
        <name>ATP</name>
        <dbReference type="ChEBI" id="CHEBI:30616"/>
    </ligand>
</feature>
<evidence type="ECO:0000256" key="15">
    <source>
        <dbReference type="ARBA" id="ARBA00022989"/>
    </source>
</evidence>
<feature type="binding site" evidence="21">
    <location>
        <position position="10"/>
    </location>
    <ligand>
        <name>substrate</name>
    </ligand>
</feature>
<evidence type="ECO:0000256" key="22">
    <source>
        <dbReference type="PIRSR" id="PIRSR600829-3"/>
    </source>
</evidence>
<dbReference type="PROSITE" id="PS01069">
    <property type="entry name" value="DAGK_PROKAR"/>
    <property type="match status" value="1"/>
</dbReference>
<dbReference type="STRING" id="1654360.EA58_20370"/>
<feature type="binding site" evidence="22">
    <location>
        <begin position="95"/>
        <end position="96"/>
    </location>
    <ligand>
        <name>ATP</name>
        <dbReference type="ChEBI" id="CHEBI:30616"/>
    </ligand>
</feature>